<evidence type="ECO:0000256" key="3">
    <source>
        <dbReference type="ARBA" id="ARBA00022475"/>
    </source>
</evidence>
<evidence type="ECO:0000256" key="5">
    <source>
        <dbReference type="ARBA" id="ARBA00022692"/>
    </source>
</evidence>
<gene>
    <name evidence="11" type="ORF">EMEDMD4_230023</name>
</gene>
<organism evidence="11">
    <name type="scientific">Sinorhizobium medicae</name>
    <dbReference type="NCBI Taxonomy" id="110321"/>
    <lineage>
        <taxon>Bacteria</taxon>
        <taxon>Pseudomonadati</taxon>
        <taxon>Pseudomonadota</taxon>
        <taxon>Alphaproteobacteria</taxon>
        <taxon>Hyphomicrobiales</taxon>
        <taxon>Rhizobiaceae</taxon>
        <taxon>Sinorhizobium/Ensifer group</taxon>
        <taxon>Sinorhizobium</taxon>
    </lineage>
</organism>
<evidence type="ECO:0000313" key="11">
    <source>
        <dbReference type="EMBL" id="VTZ61022.1"/>
    </source>
</evidence>
<feature type="transmembrane region" description="Helical" evidence="9">
    <location>
        <begin position="47"/>
        <end position="70"/>
    </location>
</feature>
<accession>A0A508WUA0</accession>
<feature type="domain" description="Tripartite ATP-independent periplasmic transporters DctQ component" evidence="10">
    <location>
        <begin position="28"/>
        <end position="160"/>
    </location>
</feature>
<comment type="subcellular location">
    <subcellularLocation>
        <location evidence="1 9">Cell inner membrane</location>
        <topology evidence="1 9">Multi-pass membrane protein</topology>
    </subcellularLocation>
</comment>
<dbReference type="GO" id="GO:0005886">
    <property type="term" value="C:plasma membrane"/>
    <property type="evidence" value="ECO:0007669"/>
    <property type="project" value="UniProtKB-SubCell"/>
</dbReference>
<name>A0A508WUA0_9HYPH</name>
<feature type="transmembrane region" description="Helical" evidence="9">
    <location>
        <begin position="21"/>
        <end position="41"/>
    </location>
</feature>
<dbReference type="EMBL" id="CABFNB010000088">
    <property type="protein sequence ID" value="VTZ61022.1"/>
    <property type="molecule type" value="Genomic_DNA"/>
</dbReference>
<keyword evidence="5 9" id="KW-0812">Transmembrane</keyword>
<reference evidence="11" key="1">
    <citation type="submission" date="2019-06" db="EMBL/GenBank/DDBJ databases">
        <authorList>
            <person name="Le Quere A."/>
            <person name="Colella S."/>
        </authorList>
    </citation>
    <scope>NUCLEOTIDE SEQUENCE</scope>
    <source>
        <strain evidence="11">EmedicaeMD41</strain>
    </source>
</reference>
<keyword evidence="4 9" id="KW-0997">Cell inner membrane</keyword>
<comment type="similarity">
    <text evidence="8 9">Belongs to the TRAP transporter small permease family.</text>
</comment>
<evidence type="ECO:0000256" key="7">
    <source>
        <dbReference type="ARBA" id="ARBA00023136"/>
    </source>
</evidence>
<sequence length="222" mass="24751">MNIQHLLMRIDAISVWTGKAAAWLILCLMLLVCGEVFKRYILNMPTAWIFDASNMLYGSLFMLAGAYALAQNAHVRGDFLYSAFRPRTQAALDLILYILFFLPGIAALIYAGYDYAALSWRIGEHSTVTAEGPPLYFFKTVIPVAGALVIFQGLAEILRCIICLKTGAWPARLKDVEEIDVVAEQLAHSEHLDQETREAALERAQDIDRAARQRGLGGESRE</sequence>
<comment type="function">
    <text evidence="9">Part of the tripartite ATP-independent periplasmic (TRAP) transport system.</text>
</comment>
<keyword evidence="7 9" id="KW-0472">Membrane</keyword>
<evidence type="ECO:0000256" key="8">
    <source>
        <dbReference type="ARBA" id="ARBA00038436"/>
    </source>
</evidence>
<keyword evidence="6 9" id="KW-1133">Transmembrane helix</keyword>
<dbReference type="GO" id="GO:0022857">
    <property type="term" value="F:transmembrane transporter activity"/>
    <property type="evidence" value="ECO:0007669"/>
    <property type="project" value="UniProtKB-UniRule"/>
</dbReference>
<dbReference type="InterPro" id="IPR007387">
    <property type="entry name" value="TRAP_DctQ"/>
</dbReference>
<dbReference type="Pfam" id="PF04290">
    <property type="entry name" value="DctQ"/>
    <property type="match status" value="1"/>
</dbReference>
<keyword evidence="3" id="KW-1003">Cell membrane</keyword>
<dbReference type="Proteomes" id="UP000507954">
    <property type="component" value="Unassembled WGS sequence"/>
</dbReference>
<dbReference type="PANTHER" id="PTHR35011">
    <property type="entry name" value="2,3-DIKETO-L-GULONATE TRAP TRANSPORTER SMALL PERMEASE PROTEIN YIAM"/>
    <property type="match status" value="1"/>
</dbReference>
<comment type="subunit">
    <text evidence="9">The complex comprises the extracytoplasmic solute receptor protein and the two transmembrane proteins.</text>
</comment>
<evidence type="ECO:0000256" key="6">
    <source>
        <dbReference type="ARBA" id="ARBA00022989"/>
    </source>
</evidence>
<keyword evidence="2 9" id="KW-0813">Transport</keyword>
<evidence type="ECO:0000256" key="1">
    <source>
        <dbReference type="ARBA" id="ARBA00004429"/>
    </source>
</evidence>
<evidence type="ECO:0000259" key="10">
    <source>
        <dbReference type="Pfam" id="PF04290"/>
    </source>
</evidence>
<dbReference type="InterPro" id="IPR055348">
    <property type="entry name" value="DctQ"/>
</dbReference>
<dbReference type="AlphaFoldDB" id="A0A508WUA0"/>
<dbReference type="PANTHER" id="PTHR35011:SF4">
    <property type="entry name" value="SLL1102 PROTEIN"/>
    <property type="match status" value="1"/>
</dbReference>
<feature type="transmembrane region" description="Helical" evidence="9">
    <location>
        <begin position="133"/>
        <end position="155"/>
    </location>
</feature>
<evidence type="ECO:0000256" key="2">
    <source>
        <dbReference type="ARBA" id="ARBA00022448"/>
    </source>
</evidence>
<evidence type="ECO:0000256" key="4">
    <source>
        <dbReference type="ARBA" id="ARBA00022519"/>
    </source>
</evidence>
<protein>
    <recommendedName>
        <fullName evidence="9">TRAP transporter small permease protein</fullName>
    </recommendedName>
</protein>
<evidence type="ECO:0000256" key="9">
    <source>
        <dbReference type="RuleBase" id="RU369079"/>
    </source>
</evidence>
<proteinExistence type="inferred from homology"/>
<feature type="transmembrane region" description="Helical" evidence="9">
    <location>
        <begin position="91"/>
        <end position="113"/>
    </location>
</feature>